<dbReference type="RefSeq" id="WP_328372545.1">
    <property type="nucleotide sequence ID" value="NZ_CP107936.1"/>
</dbReference>
<gene>
    <name evidence="1" type="ORF">OG375_03875</name>
</gene>
<dbReference type="EMBL" id="CP107941">
    <property type="protein sequence ID" value="WUI83520.1"/>
    <property type="molecule type" value="Genomic_DNA"/>
</dbReference>
<protein>
    <submittedName>
        <fullName evidence="1">Uncharacterized protein</fullName>
    </submittedName>
</protein>
<organism evidence="1 2">
    <name type="scientific">Micromonospora zamorensis</name>
    <dbReference type="NCBI Taxonomy" id="709883"/>
    <lineage>
        <taxon>Bacteria</taxon>
        <taxon>Bacillati</taxon>
        <taxon>Actinomycetota</taxon>
        <taxon>Actinomycetes</taxon>
        <taxon>Micromonosporales</taxon>
        <taxon>Micromonosporaceae</taxon>
        <taxon>Micromonospora</taxon>
    </lineage>
</organism>
<evidence type="ECO:0000313" key="2">
    <source>
        <dbReference type="Proteomes" id="UP001346877"/>
    </source>
</evidence>
<accession>A0ABZ1PIJ6</accession>
<sequence length="200" mass="22090">MAIEWNSRVNRAFILRDALDLTGVRLADLIGWPDARRRIEVREASMARRRGGASGPVAPSLLGQRIDPHSEQSNDVDVYLEIPIWEAAVLVHLREYDQRSEDPETGMFAWVTAERTNMSQVLAIAATIALAECGDGEVIDEYGYLSDVRLNPPAELFERLRVTAPQDSAAAADAVLAKTRLKRRFPRSDTPPAASPRGVA</sequence>
<evidence type="ECO:0000313" key="1">
    <source>
        <dbReference type="EMBL" id="WUI83520.1"/>
    </source>
</evidence>
<name>A0ABZ1PIJ6_9ACTN</name>
<keyword evidence="2" id="KW-1185">Reference proteome</keyword>
<dbReference type="Proteomes" id="UP001346877">
    <property type="component" value="Chromosome"/>
</dbReference>
<proteinExistence type="predicted"/>
<reference evidence="1 2" key="1">
    <citation type="submission" date="2022-10" db="EMBL/GenBank/DDBJ databases">
        <title>The complete genomes of actinobacterial strains from the NBC collection.</title>
        <authorList>
            <person name="Joergensen T.S."/>
            <person name="Alvarez Arevalo M."/>
            <person name="Sterndorff E.B."/>
            <person name="Faurdal D."/>
            <person name="Vuksanovic O."/>
            <person name="Mourched A.-S."/>
            <person name="Charusanti P."/>
            <person name="Shaw S."/>
            <person name="Blin K."/>
            <person name="Weber T."/>
        </authorList>
    </citation>
    <scope>NUCLEOTIDE SEQUENCE [LARGE SCALE GENOMIC DNA]</scope>
    <source>
        <strain evidence="1 2">NBC_00396</strain>
    </source>
</reference>